<dbReference type="InterPro" id="IPR003675">
    <property type="entry name" value="Rce1/LyrA-like_dom"/>
</dbReference>
<dbReference type="EMBL" id="JBHMAR010000001">
    <property type="protein sequence ID" value="MFB9733557.1"/>
    <property type="molecule type" value="Genomic_DNA"/>
</dbReference>
<reference evidence="4 5" key="1">
    <citation type="submission" date="2024-09" db="EMBL/GenBank/DDBJ databases">
        <authorList>
            <person name="Sun Q."/>
            <person name="Mori K."/>
        </authorList>
    </citation>
    <scope>NUCLEOTIDE SEQUENCE [LARGE SCALE GENOMIC DNA]</scope>
    <source>
        <strain evidence="4 5">JCM 10918</strain>
    </source>
</reference>
<keyword evidence="2" id="KW-0472">Membrane</keyword>
<keyword evidence="2" id="KW-0812">Transmembrane</keyword>
<accession>A0ABV5V760</accession>
<feature type="transmembrane region" description="Helical" evidence="2">
    <location>
        <begin position="162"/>
        <end position="181"/>
    </location>
</feature>
<feature type="transmembrane region" description="Helical" evidence="2">
    <location>
        <begin position="95"/>
        <end position="119"/>
    </location>
</feature>
<protein>
    <submittedName>
        <fullName evidence="4">Lysostaphin resistance A-like protein</fullName>
    </submittedName>
</protein>
<dbReference type="PANTHER" id="PTHR39430">
    <property type="entry name" value="MEMBRANE-ASSOCIATED PROTEASE-RELATED"/>
    <property type="match status" value="1"/>
</dbReference>
<dbReference type="Pfam" id="PF02517">
    <property type="entry name" value="Rce1-like"/>
    <property type="match status" value="1"/>
</dbReference>
<organism evidence="4 5">
    <name type="scientific">Streptomyces thermocoprophilus</name>
    <dbReference type="NCBI Taxonomy" id="78356"/>
    <lineage>
        <taxon>Bacteria</taxon>
        <taxon>Bacillati</taxon>
        <taxon>Actinomycetota</taxon>
        <taxon>Actinomycetes</taxon>
        <taxon>Kitasatosporales</taxon>
        <taxon>Streptomycetaceae</taxon>
        <taxon>Streptomyces</taxon>
    </lineage>
</organism>
<evidence type="ECO:0000256" key="2">
    <source>
        <dbReference type="SAM" id="Phobius"/>
    </source>
</evidence>
<feature type="transmembrane region" description="Helical" evidence="2">
    <location>
        <begin position="35"/>
        <end position="53"/>
    </location>
</feature>
<sequence length="303" mass="30985">MRTTGAAGQGPEAGAGRPGSGGGGGRFARIVRSPLGWTVAGMAGVGVVSGLTATGPGPLPLLGAVAAVGVYWWVMRRVARRATPELSRAGAVREFLQGGGIGLGFILVSALLITAFGGYSFSWAGDGVWSVLWGAVAVQIGAAVSEELMFRGFALQALEQRWGSRVALLVTSVFFGVAHLGSPGANAWSAVAIAVEAGVLLGAAFLWRRNIWFVVGLHFAWNTTEQLLGVPVSGHSPDGLFTVDVHGSAALTGGTFGLEASVLPVLIGAAIAVPMLVLAHRGGRTRPAAARGRDKGRLEESRG</sequence>
<comment type="caution">
    <text evidence="4">The sequence shown here is derived from an EMBL/GenBank/DDBJ whole genome shotgun (WGS) entry which is preliminary data.</text>
</comment>
<feature type="region of interest" description="Disordered" evidence="1">
    <location>
        <begin position="1"/>
        <end position="24"/>
    </location>
</feature>
<evidence type="ECO:0000259" key="3">
    <source>
        <dbReference type="Pfam" id="PF02517"/>
    </source>
</evidence>
<feature type="compositionally biased region" description="Gly residues" evidence="1">
    <location>
        <begin position="7"/>
        <end position="24"/>
    </location>
</feature>
<evidence type="ECO:0000313" key="5">
    <source>
        <dbReference type="Proteomes" id="UP001589703"/>
    </source>
</evidence>
<feature type="domain" description="CAAX prenyl protease 2/Lysostaphin resistance protein A-like" evidence="3">
    <location>
        <begin position="129"/>
        <end position="223"/>
    </location>
</feature>
<feature type="transmembrane region" description="Helical" evidence="2">
    <location>
        <begin position="131"/>
        <end position="150"/>
    </location>
</feature>
<gene>
    <name evidence="4" type="ORF">ACFFRO_00085</name>
</gene>
<keyword evidence="5" id="KW-1185">Reference proteome</keyword>
<evidence type="ECO:0000313" key="4">
    <source>
        <dbReference type="EMBL" id="MFB9733557.1"/>
    </source>
</evidence>
<dbReference type="PANTHER" id="PTHR39430:SF1">
    <property type="entry name" value="PROTEASE"/>
    <property type="match status" value="1"/>
</dbReference>
<feature type="transmembrane region" description="Helical" evidence="2">
    <location>
        <begin position="187"/>
        <end position="207"/>
    </location>
</feature>
<evidence type="ECO:0000256" key="1">
    <source>
        <dbReference type="SAM" id="MobiDB-lite"/>
    </source>
</evidence>
<proteinExistence type="predicted"/>
<name>A0ABV5V760_9ACTN</name>
<dbReference type="RefSeq" id="WP_356759812.1">
    <property type="nucleotide sequence ID" value="NZ_JBHMAR010000001.1"/>
</dbReference>
<feature type="transmembrane region" description="Helical" evidence="2">
    <location>
        <begin position="59"/>
        <end position="75"/>
    </location>
</feature>
<dbReference type="Proteomes" id="UP001589703">
    <property type="component" value="Unassembled WGS sequence"/>
</dbReference>
<keyword evidence="2" id="KW-1133">Transmembrane helix</keyword>